<dbReference type="InterPro" id="IPR014710">
    <property type="entry name" value="RmlC-like_jellyroll"/>
</dbReference>
<accession>A0A931IXN2</accession>
<dbReference type="Proteomes" id="UP000620139">
    <property type="component" value="Unassembled WGS sequence"/>
</dbReference>
<dbReference type="AlphaFoldDB" id="A0A931IXN2"/>
<gene>
    <name evidence="3" type="ORF">I7X43_03480</name>
</gene>
<comment type="caution">
    <text evidence="3">The sequence shown here is derived from an EMBL/GenBank/DDBJ whole genome shotgun (WGS) entry which is preliminary data.</text>
</comment>
<evidence type="ECO:0000259" key="2">
    <source>
        <dbReference type="Pfam" id="PF05899"/>
    </source>
</evidence>
<protein>
    <submittedName>
        <fullName evidence="3">DUF861 domain-containing protein</fullName>
    </submittedName>
</protein>
<dbReference type="RefSeq" id="WP_198099492.1">
    <property type="nucleotide sequence ID" value="NZ_JAEDAL010000001.1"/>
</dbReference>
<dbReference type="Gene3D" id="2.60.120.10">
    <property type="entry name" value="Jelly Rolls"/>
    <property type="match status" value="1"/>
</dbReference>
<name>A0A931IXN2_9BURK</name>
<dbReference type="EMBL" id="JAEDAL010000001">
    <property type="protein sequence ID" value="MBH9551903.1"/>
    <property type="molecule type" value="Genomic_DNA"/>
</dbReference>
<dbReference type="InterPro" id="IPR011051">
    <property type="entry name" value="RmlC_Cupin_sf"/>
</dbReference>
<sequence length="125" mass="13572">MAPAIQRLGHTEGQTPSLDQPRVDRRVQGAPWRQTWTQHEAGPVSAGIWACEVGRWRIAFPATKQEYFFVLEGQVRLHGPAGAVTDVGPGEAAVIPPGFEGEFEVLSPVRKHFVVVDLAAPGPRA</sequence>
<organism evidence="3 4">
    <name type="scientific">Inhella gelatinilytica</name>
    <dbReference type="NCBI Taxonomy" id="2795030"/>
    <lineage>
        <taxon>Bacteria</taxon>
        <taxon>Pseudomonadati</taxon>
        <taxon>Pseudomonadota</taxon>
        <taxon>Betaproteobacteria</taxon>
        <taxon>Burkholderiales</taxon>
        <taxon>Sphaerotilaceae</taxon>
        <taxon>Inhella</taxon>
    </lineage>
</organism>
<dbReference type="PANTHER" id="PTHR40943:SF1">
    <property type="entry name" value="CYTOPLASMIC PROTEIN"/>
    <property type="match status" value="1"/>
</dbReference>
<reference evidence="3" key="1">
    <citation type="submission" date="2020-12" db="EMBL/GenBank/DDBJ databases">
        <title>The genome sequence of Inhella sp. 4Y17.</title>
        <authorList>
            <person name="Liu Y."/>
        </authorList>
    </citation>
    <scope>NUCLEOTIDE SEQUENCE</scope>
    <source>
        <strain evidence="3">4Y10</strain>
    </source>
</reference>
<evidence type="ECO:0000313" key="4">
    <source>
        <dbReference type="Proteomes" id="UP000620139"/>
    </source>
</evidence>
<dbReference type="PANTHER" id="PTHR40943">
    <property type="entry name" value="CYTOPLASMIC PROTEIN-RELATED"/>
    <property type="match status" value="1"/>
</dbReference>
<evidence type="ECO:0000313" key="3">
    <source>
        <dbReference type="EMBL" id="MBH9551903.1"/>
    </source>
</evidence>
<keyword evidence="4" id="KW-1185">Reference proteome</keyword>
<dbReference type="Pfam" id="PF05899">
    <property type="entry name" value="Cupin_3"/>
    <property type="match status" value="1"/>
</dbReference>
<feature type="domain" description="(S)-ureidoglycine aminohydrolase cupin" evidence="2">
    <location>
        <begin position="40"/>
        <end position="113"/>
    </location>
</feature>
<dbReference type="InterPro" id="IPR008579">
    <property type="entry name" value="UGlyAH_Cupin_dom"/>
</dbReference>
<feature type="region of interest" description="Disordered" evidence="1">
    <location>
        <begin position="1"/>
        <end position="27"/>
    </location>
</feature>
<evidence type="ECO:0000256" key="1">
    <source>
        <dbReference type="SAM" id="MobiDB-lite"/>
    </source>
</evidence>
<dbReference type="SUPFAM" id="SSF51182">
    <property type="entry name" value="RmlC-like cupins"/>
    <property type="match status" value="1"/>
</dbReference>
<proteinExistence type="predicted"/>